<evidence type="ECO:0000256" key="2">
    <source>
        <dbReference type="SAM" id="Phobius"/>
    </source>
</evidence>
<evidence type="ECO:0000313" key="5">
    <source>
        <dbReference type="Proteomes" id="UP000332933"/>
    </source>
</evidence>
<dbReference type="EMBL" id="CAADRA010005417">
    <property type="protein sequence ID" value="VFT89644.1"/>
    <property type="molecule type" value="Genomic_DNA"/>
</dbReference>
<accession>A0A485KWV9</accession>
<feature type="transmembrane region" description="Helical" evidence="2">
    <location>
        <begin position="50"/>
        <end position="70"/>
    </location>
</feature>
<keyword evidence="2" id="KW-0812">Transmembrane</keyword>
<evidence type="ECO:0000256" key="1">
    <source>
        <dbReference type="SAM" id="MobiDB-lite"/>
    </source>
</evidence>
<reference evidence="3" key="2">
    <citation type="submission" date="2019-06" db="EMBL/GenBank/DDBJ databases">
        <title>Genomics analysis of Aphanomyces spp. identifies a new class of oomycete effector associated with host adaptation.</title>
        <authorList>
            <person name="Gaulin E."/>
        </authorList>
    </citation>
    <scope>NUCLEOTIDE SEQUENCE</scope>
    <source>
        <strain evidence="3">CBS 578.67</strain>
    </source>
</reference>
<organism evidence="4 5">
    <name type="scientific">Aphanomyces stellatus</name>
    <dbReference type="NCBI Taxonomy" id="120398"/>
    <lineage>
        <taxon>Eukaryota</taxon>
        <taxon>Sar</taxon>
        <taxon>Stramenopiles</taxon>
        <taxon>Oomycota</taxon>
        <taxon>Saprolegniomycetes</taxon>
        <taxon>Saprolegniales</taxon>
        <taxon>Verrucalvaceae</taxon>
        <taxon>Aphanomyces</taxon>
    </lineage>
</organism>
<proteinExistence type="predicted"/>
<feature type="transmembrane region" description="Helical" evidence="2">
    <location>
        <begin position="25"/>
        <end position="44"/>
    </location>
</feature>
<feature type="region of interest" description="Disordered" evidence="1">
    <location>
        <begin position="228"/>
        <end position="253"/>
    </location>
</feature>
<keyword evidence="2" id="KW-0472">Membrane</keyword>
<gene>
    <name evidence="4" type="primary">Aste57867_12795</name>
    <name evidence="3" type="ORF">As57867_012747</name>
    <name evidence="4" type="ORF">ASTE57867_12795</name>
</gene>
<evidence type="ECO:0000313" key="4">
    <source>
        <dbReference type="EMBL" id="VFT89644.1"/>
    </source>
</evidence>
<feature type="transmembrane region" description="Helical" evidence="2">
    <location>
        <begin position="107"/>
        <end position="124"/>
    </location>
</feature>
<sequence length="253" mass="27673">MADTTAPPTATTSTAKKNSMAMRLVILRMIIINFVLPVVLYAILSKHMHIAWALLLSSLPPALEGLFYIVHDRRLDIIPCVVVVSTLVSAFIAAITEDARLLLVKDSILTVLFGATFLGSIFFAREDLIWYYNRQMQGPEAKTSLDAMYAIPAVRSVTHFTCVVWGVGLLVEAGIRMVLIYTIDINALGYVSPALMAVTMTSLALWNVLYVRHVKRQYQARREAEAAGVVPPTSPTAAPATTPYTKSSSSSVV</sequence>
<name>A0A485KWV9_9STRA</name>
<dbReference type="OrthoDB" id="78414at2759"/>
<keyword evidence="2" id="KW-1133">Transmembrane helix</keyword>
<dbReference type="NCBIfam" id="NF041646">
    <property type="entry name" value="VC0807_fam"/>
    <property type="match status" value="1"/>
</dbReference>
<protein>
    <submittedName>
        <fullName evidence="4">Aste57867_12795 protein</fullName>
    </submittedName>
</protein>
<keyword evidence="5" id="KW-1185">Reference proteome</keyword>
<feature type="transmembrane region" description="Helical" evidence="2">
    <location>
        <begin position="157"/>
        <end position="181"/>
    </location>
</feature>
<evidence type="ECO:0000313" key="3">
    <source>
        <dbReference type="EMBL" id="KAF0696454.1"/>
    </source>
</evidence>
<dbReference type="EMBL" id="VJMH01005396">
    <property type="protein sequence ID" value="KAF0696454.1"/>
    <property type="molecule type" value="Genomic_DNA"/>
</dbReference>
<feature type="transmembrane region" description="Helical" evidence="2">
    <location>
        <begin position="77"/>
        <end position="95"/>
    </location>
</feature>
<feature type="transmembrane region" description="Helical" evidence="2">
    <location>
        <begin position="187"/>
        <end position="211"/>
    </location>
</feature>
<dbReference type="AlphaFoldDB" id="A0A485KWV9"/>
<dbReference type="Proteomes" id="UP000332933">
    <property type="component" value="Unassembled WGS sequence"/>
</dbReference>
<reference evidence="4 5" key="1">
    <citation type="submission" date="2019-03" db="EMBL/GenBank/DDBJ databases">
        <authorList>
            <person name="Gaulin E."/>
            <person name="Dumas B."/>
        </authorList>
    </citation>
    <scope>NUCLEOTIDE SEQUENCE [LARGE SCALE GENOMIC DNA]</scope>
    <source>
        <strain evidence="4">CBS 568.67</strain>
    </source>
</reference>